<dbReference type="SUPFAM" id="SSF64182">
    <property type="entry name" value="DHH phosphoesterases"/>
    <property type="match status" value="1"/>
</dbReference>
<proteinExistence type="predicted"/>
<dbReference type="Pfam" id="PF02254">
    <property type="entry name" value="TrkA_N"/>
    <property type="match status" value="1"/>
</dbReference>
<dbReference type="STRING" id="1776334.APZ16_04200"/>
<dbReference type="InterPro" id="IPR036291">
    <property type="entry name" value="NAD(P)-bd_dom_sf"/>
</dbReference>
<reference evidence="6 7" key="1">
    <citation type="journal article" date="2016" name="Nat. Microbiol.">
        <title>Genomic inference of the metabolism of cosmopolitan subsurface Archaea, Hadesarchaea.</title>
        <authorList>
            <person name="Baker B.J."/>
            <person name="Saw J.H."/>
            <person name="Lind A.E."/>
            <person name="Lazar C.S."/>
            <person name="Hinrichs K.-U."/>
            <person name="Teske A.P."/>
            <person name="Ettema T.J."/>
        </authorList>
    </citation>
    <scope>NUCLEOTIDE SEQUENCE [LARGE SCALE GENOMIC DNA]</scope>
</reference>
<sequence length="505" mass="55265">MYLILGCGDVGYSVAAELKSRGAELTIIDRDQKRVNHLKQMGYNAVLGDFSLPEVLKEAGFERAEMILIMAPDFSSVESALGAIGRLKVELKIDPVVVARVTDEAEVEDVKRLGASDALPSSQLLARFTLDRFETLRGMMREKRLRALIQELVGGRLAIVLQTNPDPDSIASGVALKRYAKAFGLDSDLIYDGVVGHPQNRALVNLLELNLLEAEKIDFTKYSSFALVDVATHANCSLPKEIIPTIVIDHHSVPSGEVKGRYVDTTIVGANATIMTNYLRYGGIEIDKATAAALIVGILTDTMFFTRGAKAPDFDAFEYLMERVDTDLLNRLLWPTITSDALDVLATAIKNSKLKGGYLLANVGEVKDRDLIAQAADFLLNRDGVTTTFIYGICGDVVRVSARTKDVSLHLGQKLRETFSEIGSGGGHARMAGATIPLTYFGKASRAAIKRELNRVVARRFLEAVGLEKPRQKRKKKAANSKPRTKAQAQKEKPAELPPAQQRLL</sequence>
<dbReference type="GO" id="GO:0003676">
    <property type="term" value="F:nucleic acid binding"/>
    <property type="evidence" value="ECO:0007669"/>
    <property type="project" value="InterPro"/>
</dbReference>
<dbReference type="Gene3D" id="3.40.50.720">
    <property type="entry name" value="NAD(P)-binding Rossmann-like Domain"/>
    <property type="match status" value="1"/>
</dbReference>
<dbReference type="Gene3D" id="3.90.1640.10">
    <property type="entry name" value="inorganic pyrophosphatase (n-terminal core)"/>
    <property type="match status" value="1"/>
</dbReference>
<dbReference type="InterPro" id="IPR003156">
    <property type="entry name" value="DHHA1_dom"/>
</dbReference>
<gene>
    <name evidence="6" type="ORF">APZ16_04200</name>
</gene>
<feature type="domain" description="RCK N-terminal" evidence="5">
    <location>
        <begin position="1"/>
        <end position="120"/>
    </location>
</feature>
<dbReference type="PANTHER" id="PTHR47618:SF1">
    <property type="entry name" value="BIFUNCTIONAL OLIGORIBONUCLEASE AND PAP PHOSPHATASE NRNA"/>
    <property type="match status" value="1"/>
</dbReference>
<comment type="caution">
    <text evidence="6">The sequence shown here is derived from an EMBL/GenBank/DDBJ whole genome shotgun (WGS) entry which is preliminary data.</text>
</comment>
<feature type="region of interest" description="Disordered" evidence="4">
    <location>
        <begin position="468"/>
        <end position="505"/>
    </location>
</feature>
<keyword evidence="3" id="KW-0630">Potassium</keyword>
<dbReference type="InterPro" id="IPR006036">
    <property type="entry name" value="K_uptake_TrkA"/>
</dbReference>
<dbReference type="GO" id="GO:0015079">
    <property type="term" value="F:potassium ion transmembrane transporter activity"/>
    <property type="evidence" value="ECO:0007669"/>
    <property type="project" value="InterPro"/>
</dbReference>
<dbReference type="PRINTS" id="PR00335">
    <property type="entry name" value="KUPTAKETRKA"/>
</dbReference>
<keyword evidence="2" id="KW-0813">Transport</keyword>
<dbReference type="SUPFAM" id="SSF51735">
    <property type="entry name" value="NAD(P)-binding Rossmann-fold domains"/>
    <property type="match status" value="1"/>
</dbReference>
<dbReference type="EMBL" id="LQMQ01000005">
    <property type="protein sequence ID" value="KUO42500.1"/>
    <property type="molecule type" value="Genomic_DNA"/>
</dbReference>
<feature type="compositionally biased region" description="Basic residues" evidence="4">
    <location>
        <begin position="471"/>
        <end position="485"/>
    </location>
</feature>
<name>A0A147K107_HADYE</name>
<evidence type="ECO:0000313" key="6">
    <source>
        <dbReference type="EMBL" id="KUO42500.1"/>
    </source>
</evidence>
<evidence type="ECO:0000256" key="2">
    <source>
        <dbReference type="ARBA" id="ARBA00022538"/>
    </source>
</evidence>
<dbReference type="InterPro" id="IPR001667">
    <property type="entry name" value="DDH_dom"/>
</dbReference>
<dbReference type="InterPro" id="IPR003148">
    <property type="entry name" value="RCK_N"/>
</dbReference>
<comment type="function">
    <text evidence="1">Part of a potassium transport system.</text>
</comment>
<dbReference type="Pfam" id="PF01368">
    <property type="entry name" value="DHH"/>
    <property type="match status" value="1"/>
</dbReference>
<evidence type="ECO:0000256" key="3">
    <source>
        <dbReference type="ARBA" id="ARBA00022958"/>
    </source>
</evidence>
<dbReference type="InterPro" id="IPR038763">
    <property type="entry name" value="DHH_sf"/>
</dbReference>
<dbReference type="GO" id="GO:0005886">
    <property type="term" value="C:plasma membrane"/>
    <property type="evidence" value="ECO:0007669"/>
    <property type="project" value="InterPro"/>
</dbReference>
<dbReference type="PROSITE" id="PS51201">
    <property type="entry name" value="RCK_N"/>
    <property type="match status" value="1"/>
</dbReference>
<evidence type="ECO:0000259" key="5">
    <source>
        <dbReference type="PROSITE" id="PS51201"/>
    </source>
</evidence>
<dbReference type="Pfam" id="PF02272">
    <property type="entry name" value="DHHA1"/>
    <property type="match status" value="1"/>
</dbReference>
<dbReference type="InterPro" id="IPR051319">
    <property type="entry name" value="Oligoribo/pAp-PDE_c-di-AMP_PDE"/>
</dbReference>
<evidence type="ECO:0000256" key="1">
    <source>
        <dbReference type="ARBA" id="ARBA00003660"/>
    </source>
</evidence>
<keyword evidence="2" id="KW-0633">Potassium transport</keyword>
<dbReference type="AlphaFoldDB" id="A0A147K107"/>
<accession>A0A147K107</accession>
<evidence type="ECO:0000256" key="4">
    <source>
        <dbReference type="SAM" id="MobiDB-lite"/>
    </source>
</evidence>
<dbReference type="PANTHER" id="PTHR47618">
    <property type="entry name" value="BIFUNCTIONAL OLIGORIBONUCLEASE AND PAP PHOSPHATASE NRNA"/>
    <property type="match status" value="1"/>
</dbReference>
<organism evidence="6 7">
    <name type="scientific">Hadarchaeum yellowstonense</name>
    <dbReference type="NCBI Taxonomy" id="1776334"/>
    <lineage>
        <taxon>Archaea</taxon>
        <taxon>Methanobacteriati</taxon>
        <taxon>Candidatus Hadarchaeota</taxon>
        <taxon>Candidatus Hadarchaeia</taxon>
        <taxon>Candidatus Hadarchaeales</taxon>
        <taxon>Candidatus Hadarchaeaceae</taxon>
        <taxon>Candidatus Hadarchaeum</taxon>
    </lineage>
</organism>
<protein>
    <recommendedName>
        <fullName evidence="5">RCK N-terminal domain-containing protein</fullName>
    </recommendedName>
</protein>
<dbReference type="Proteomes" id="UP000074294">
    <property type="component" value="Unassembled WGS sequence"/>
</dbReference>
<evidence type="ECO:0000313" key="7">
    <source>
        <dbReference type="Proteomes" id="UP000074294"/>
    </source>
</evidence>
<keyword evidence="2" id="KW-0406">Ion transport</keyword>